<dbReference type="InParanoid" id="A0A067PHD2"/>
<dbReference type="HOGENOM" id="CLU_1907009_0_0_1"/>
<proteinExistence type="predicted"/>
<gene>
    <name evidence="2" type="ORF">JAAARDRAFT_135895</name>
</gene>
<dbReference type="EMBL" id="KL197730">
    <property type="protein sequence ID" value="KDQ54209.1"/>
    <property type="molecule type" value="Genomic_DNA"/>
</dbReference>
<dbReference type="AlphaFoldDB" id="A0A067PHD2"/>
<name>A0A067PHD2_9AGAM</name>
<dbReference type="STRING" id="933084.A0A067PHD2"/>
<sequence length="133" mass="15064">MDPGPRCPDLPKLTQMEEILISPIHAFLQVWQICSGQYKYAGHCVNFARENYTLNQKVPALLDNCDIMIVHWAGTAPDGETQLFEDFHVCRAVVDTWLTYPLHNHPTFISRQCQIDAEALASLPENGLVNDQL</sequence>
<reference evidence="3" key="1">
    <citation type="journal article" date="2014" name="Proc. Natl. Acad. Sci. U.S.A.">
        <title>Extensive sampling of basidiomycete genomes demonstrates inadequacy of the white-rot/brown-rot paradigm for wood decay fungi.</title>
        <authorList>
            <person name="Riley R."/>
            <person name="Salamov A.A."/>
            <person name="Brown D.W."/>
            <person name="Nagy L.G."/>
            <person name="Floudas D."/>
            <person name="Held B.W."/>
            <person name="Levasseur A."/>
            <person name="Lombard V."/>
            <person name="Morin E."/>
            <person name="Otillar R."/>
            <person name="Lindquist E.A."/>
            <person name="Sun H."/>
            <person name="LaButti K.M."/>
            <person name="Schmutz J."/>
            <person name="Jabbour D."/>
            <person name="Luo H."/>
            <person name="Baker S.E."/>
            <person name="Pisabarro A.G."/>
            <person name="Walton J.D."/>
            <person name="Blanchette R.A."/>
            <person name="Henrissat B."/>
            <person name="Martin F."/>
            <person name="Cullen D."/>
            <person name="Hibbett D.S."/>
            <person name="Grigoriev I.V."/>
        </authorList>
    </citation>
    <scope>NUCLEOTIDE SEQUENCE [LARGE SCALE GENOMIC DNA]</scope>
    <source>
        <strain evidence="3">MUCL 33604</strain>
    </source>
</reference>
<protein>
    <recommendedName>
        <fullName evidence="1">DUF6570 domain-containing protein</fullName>
    </recommendedName>
</protein>
<dbReference type="OrthoDB" id="2869144at2759"/>
<evidence type="ECO:0000313" key="2">
    <source>
        <dbReference type="EMBL" id="KDQ54209.1"/>
    </source>
</evidence>
<dbReference type="InterPro" id="IPR046700">
    <property type="entry name" value="DUF6570"/>
</dbReference>
<evidence type="ECO:0000313" key="3">
    <source>
        <dbReference type="Proteomes" id="UP000027265"/>
    </source>
</evidence>
<feature type="domain" description="DUF6570" evidence="1">
    <location>
        <begin position="1"/>
        <end position="120"/>
    </location>
</feature>
<organism evidence="2 3">
    <name type="scientific">Jaapia argillacea MUCL 33604</name>
    <dbReference type="NCBI Taxonomy" id="933084"/>
    <lineage>
        <taxon>Eukaryota</taxon>
        <taxon>Fungi</taxon>
        <taxon>Dikarya</taxon>
        <taxon>Basidiomycota</taxon>
        <taxon>Agaricomycotina</taxon>
        <taxon>Agaricomycetes</taxon>
        <taxon>Agaricomycetidae</taxon>
        <taxon>Jaapiales</taxon>
        <taxon>Jaapiaceae</taxon>
        <taxon>Jaapia</taxon>
    </lineage>
</organism>
<accession>A0A067PHD2</accession>
<keyword evidence="3" id="KW-1185">Reference proteome</keyword>
<dbReference type="Pfam" id="PF20209">
    <property type="entry name" value="DUF6570"/>
    <property type="match status" value="1"/>
</dbReference>
<dbReference type="Proteomes" id="UP000027265">
    <property type="component" value="Unassembled WGS sequence"/>
</dbReference>
<evidence type="ECO:0000259" key="1">
    <source>
        <dbReference type="Pfam" id="PF20209"/>
    </source>
</evidence>